<evidence type="ECO:0000256" key="6">
    <source>
        <dbReference type="ARBA" id="ARBA00022723"/>
    </source>
</evidence>
<dbReference type="PANTHER" id="PTHR13832:SF803">
    <property type="entry name" value="PROTEIN PHOSPHATASE 1G"/>
    <property type="match status" value="1"/>
</dbReference>
<evidence type="ECO:0000313" key="18">
    <source>
        <dbReference type="Proteomes" id="UP000785679"/>
    </source>
</evidence>
<organism evidence="17 18">
    <name type="scientific">Halteria grandinella</name>
    <dbReference type="NCBI Taxonomy" id="5974"/>
    <lineage>
        <taxon>Eukaryota</taxon>
        <taxon>Sar</taxon>
        <taxon>Alveolata</taxon>
        <taxon>Ciliophora</taxon>
        <taxon>Intramacronucleata</taxon>
        <taxon>Spirotrichea</taxon>
        <taxon>Stichotrichia</taxon>
        <taxon>Sporadotrichida</taxon>
        <taxon>Halteriidae</taxon>
        <taxon>Halteria</taxon>
    </lineage>
</organism>
<evidence type="ECO:0000256" key="5">
    <source>
        <dbReference type="ARBA" id="ARBA00013081"/>
    </source>
</evidence>
<evidence type="ECO:0000256" key="12">
    <source>
        <dbReference type="ARBA" id="ARBA00047761"/>
    </source>
</evidence>
<keyword evidence="8" id="KW-0460">Magnesium</keyword>
<evidence type="ECO:0000256" key="4">
    <source>
        <dbReference type="ARBA" id="ARBA00006702"/>
    </source>
</evidence>
<dbReference type="PANTHER" id="PTHR13832">
    <property type="entry name" value="PROTEIN PHOSPHATASE 2C"/>
    <property type="match status" value="1"/>
</dbReference>
<feature type="region of interest" description="Disordered" evidence="15">
    <location>
        <begin position="1"/>
        <end position="29"/>
    </location>
</feature>
<dbReference type="EC" id="3.1.3.16" evidence="5"/>
<evidence type="ECO:0000256" key="11">
    <source>
        <dbReference type="ARBA" id="ARBA00023211"/>
    </source>
</evidence>
<name>A0A8J8P1F9_HALGN</name>
<dbReference type="CDD" id="cd00143">
    <property type="entry name" value="PP2Cc"/>
    <property type="match status" value="1"/>
</dbReference>
<comment type="cofactor">
    <cofactor evidence="1">
        <name>Mn(2+)</name>
        <dbReference type="ChEBI" id="CHEBI:29035"/>
    </cofactor>
</comment>
<dbReference type="Gene3D" id="3.60.40.10">
    <property type="entry name" value="PPM-type phosphatase domain"/>
    <property type="match status" value="1"/>
</dbReference>
<evidence type="ECO:0000256" key="1">
    <source>
        <dbReference type="ARBA" id="ARBA00001936"/>
    </source>
</evidence>
<feature type="compositionally biased region" description="Polar residues" evidence="15">
    <location>
        <begin position="1"/>
        <end position="12"/>
    </location>
</feature>
<keyword evidence="6" id="KW-0479">Metal-binding</keyword>
<dbReference type="InterPro" id="IPR000222">
    <property type="entry name" value="PP2C_BS"/>
</dbReference>
<keyword evidence="9 14" id="KW-0904">Protein phosphatase</keyword>
<dbReference type="InterPro" id="IPR036457">
    <property type="entry name" value="PPM-type-like_dom_sf"/>
</dbReference>
<evidence type="ECO:0000256" key="2">
    <source>
        <dbReference type="ARBA" id="ARBA00001946"/>
    </source>
</evidence>
<evidence type="ECO:0000256" key="13">
    <source>
        <dbReference type="ARBA" id="ARBA00048336"/>
    </source>
</evidence>
<dbReference type="Proteomes" id="UP000785679">
    <property type="component" value="Unassembled WGS sequence"/>
</dbReference>
<keyword evidence="18" id="KW-1185">Reference proteome</keyword>
<gene>
    <name evidence="17" type="ORF">FGO68_gene10316</name>
</gene>
<evidence type="ECO:0000256" key="7">
    <source>
        <dbReference type="ARBA" id="ARBA00022801"/>
    </source>
</evidence>
<dbReference type="PROSITE" id="PS51746">
    <property type="entry name" value="PPM_2"/>
    <property type="match status" value="1"/>
</dbReference>
<evidence type="ECO:0000256" key="14">
    <source>
        <dbReference type="RuleBase" id="RU003465"/>
    </source>
</evidence>
<dbReference type="GO" id="GO:0004722">
    <property type="term" value="F:protein serine/threonine phosphatase activity"/>
    <property type="evidence" value="ECO:0007669"/>
    <property type="project" value="UniProtKB-EC"/>
</dbReference>
<dbReference type="SMART" id="SM00332">
    <property type="entry name" value="PP2Cc"/>
    <property type="match status" value="1"/>
</dbReference>
<dbReference type="GO" id="GO:0046872">
    <property type="term" value="F:metal ion binding"/>
    <property type="evidence" value="ECO:0007669"/>
    <property type="project" value="UniProtKB-KW"/>
</dbReference>
<evidence type="ECO:0000256" key="15">
    <source>
        <dbReference type="SAM" id="MobiDB-lite"/>
    </source>
</evidence>
<sequence length="615" mass="69308">MMNQQQQKSSILQLGPPPQESTRRSMNHGSFIAALAEKHMRGLDGTATAGRDKKKSVEEAGVLDTNINNAQEKKKFQTLQLKSDYNEGQNDNDFLMQNGDTQREFQKRIKVSATIEQQSQRPVRASFERERPNSLVMKSYEQQNSIRQTLPKTRVSLDHSIFSQTNANSLKEGTTGIQKAYYQSLQKALVTEEIAKNEASKQNKTNPLLKTSKISHSAKDLFSNIKQSVKNIQNATVPTIQQQNENQSLTNKSPQMTITNGIFPHIEPSRISQKACGSVYAYATNTHDGLVRAYNEDYVAVVPDLRKPASLGGNYQSKKVSYFGLFDGHGGNICAQFLRDNLHVIISQNDNFPTNPEAALKQGFRQAEEEFMRQNQVKIKEKSGSCAIVVMIVDEMVYVANVGDSRAILSQNNGQLSQSLTVDHKPCEDRERKRILEAGGQLYQNYQIIAPDEPLNQDLGPIRVLPGRLSVSRTFGDAHAKVEHFGGNPKVESFHDFIIMGCDGIFDKLTTEQVIREAWKPLSNNSYLNQEQQTPILPGSGSIIQQQSAAAATKSNMDRDKHYHQLPQLSQSFNANSGLSLHQRRQRQLHFISRLPEYVRERENSKDRFAHYKKE</sequence>
<evidence type="ECO:0000256" key="10">
    <source>
        <dbReference type="ARBA" id="ARBA00023136"/>
    </source>
</evidence>
<comment type="similarity">
    <text evidence="4 14">Belongs to the PP2C family.</text>
</comment>
<comment type="subcellular location">
    <subcellularLocation>
        <location evidence="3">Membrane</location>
        <topology evidence="3">Peripheral membrane protein</topology>
    </subcellularLocation>
</comment>
<dbReference type="InterPro" id="IPR015655">
    <property type="entry name" value="PP2C"/>
</dbReference>
<evidence type="ECO:0000256" key="3">
    <source>
        <dbReference type="ARBA" id="ARBA00004170"/>
    </source>
</evidence>
<evidence type="ECO:0000256" key="9">
    <source>
        <dbReference type="ARBA" id="ARBA00022912"/>
    </source>
</evidence>
<dbReference type="SUPFAM" id="SSF81606">
    <property type="entry name" value="PP2C-like"/>
    <property type="match status" value="1"/>
</dbReference>
<dbReference type="EMBL" id="RRYP01003186">
    <property type="protein sequence ID" value="TNV84054.1"/>
    <property type="molecule type" value="Genomic_DNA"/>
</dbReference>
<dbReference type="PROSITE" id="PS01032">
    <property type="entry name" value="PPM_1"/>
    <property type="match status" value="1"/>
</dbReference>
<protein>
    <recommendedName>
        <fullName evidence="5">protein-serine/threonine phosphatase</fullName>
        <ecNumber evidence="5">3.1.3.16</ecNumber>
    </recommendedName>
</protein>
<keyword evidence="7 14" id="KW-0378">Hydrolase</keyword>
<dbReference type="GO" id="GO:0016020">
    <property type="term" value="C:membrane"/>
    <property type="evidence" value="ECO:0007669"/>
    <property type="project" value="UniProtKB-SubCell"/>
</dbReference>
<dbReference type="Pfam" id="PF00481">
    <property type="entry name" value="PP2C"/>
    <property type="match status" value="1"/>
</dbReference>
<reference evidence="17" key="1">
    <citation type="submission" date="2019-06" db="EMBL/GenBank/DDBJ databases">
        <authorList>
            <person name="Zheng W."/>
        </authorList>
    </citation>
    <scope>NUCLEOTIDE SEQUENCE</scope>
    <source>
        <strain evidence="17">QDHG01</strain>
    </source>
</reference>
<keyword evidence="10" id="KW-0472">Membrane</keyword>
<comment type="catalytic activity">
    <reaction evidence="13">
        <text>O-phospho-L-threonyl-[protein] + H2O = L-threonyl-[protein] + phosphate</text>
        <dbReference type="Rhea" id="RHEA:47004"/>
        <dbReference type="Rhea" id="RHEA-COMP:11060"/>
        <dbReference type="Rhea" id="RHEA-COMP:11605"/>
        <dbReference type="ChEBI" id="CHEBI:15377"/>
        <dbReference type="ChEBI" id="CHEBI:30013"/>
        <dbReference type="ChEBI" id="CHEBI:43474"/>
        <dbReference type="ChEBI" id="CHEBI:61977"/>
        <dbReference type="EC" id="3.1.3.16"/>
    </reaction>
</comment>
<feature type="domain" description="PPM-type phosphatase" evidence="16">
    <location>
        <begin position="279"/>
        <end position="615"/>
    </location>
</feature>
<proteinExistence type="inferred from homology"/>
<accession>A0A8J8P1F9</accession>
<keyword evidence="11" id="KW-0464">Manganese</keyword>
<dbReference type="AlphaFoldDB" id="A0A8J8P1F9"/>
<comment type="catalytic activity">
    <reaction evidence="12">
        <text>O-phospho-L-seryl-[protein] + H2O = L-seryl-[protein] + phosphate</text>
        <dbReference type="Rhea" id="RHEA:20629"/>
        <dbReference type="Rhea" id="RHEA-COMP:9863"/>
        <dbReference type="Rhea" id="RHEA-COMP:11604"/>
        <dbReference type="ChEBI" id="CHEBI:15377"/>
        <dbReference type="ChEBI" id="CHEBI:29999"/>
        <dbReference type="ChEBI" id="CHEBI:43474"/>
        <dbReference type="ChEBI" id="CHEBI:83421"/>
        <dbReference type="EC" id="3.1.3.16"/>
    </reaction>
</comment>
<comment type="cofactor">
    <cofactor evidence="2">
        <name>Mg(2+)</name>
        <dbReference type="ChEBI" id="CHEBI:18420"/>
    </cofactor>
</comment>
<comment type="caution">
    <text evidence="17">The sequence shown here is derived from an EMBL/GenBank/DDBJ whole genome shotgun (WGS) entry which is preliminary data.</text>
</comment>
<evidence type="ECO:0000259" key="16">
    <source>
        <dbReference type="PROSITE" id="PS51746"/>
    </source>
</evidence>
<dbReference type="InterPro" id="IPR001932">
    <property type="entry name" value="PPM-type_phosphatase-like_dom"/>
</dbReference>
<evidence type="ECO:0000313" key="17">
    <source>
        <dbReference type="EMBL" id="TNV84054.1"/>
    </source>
</evidence>
<evidence type="ECO:0000256" key="8">
    <source>
        <dbReference type="ARBA" id="ARBA00022842"/>
    </source>
</evidence>
<dbReference type="OrthoDB" id="10264738at2759"/>